<organism evidence="2 3">
    <name type="scientific">Bradyrhizobium barranii</name>
    <dbReference type="NCBI Taxonomy" id="2992140"/>
    <lineage>
        <taxon>Bacteria</taxon>
        <taxon>Pseudomonadati</taxon>
        <taxon>Pseudomonadota</taxon>
        <taxon>Alphaproteobacteria</taxon>
        <taxon>Hyphomicrobiales</taxon>
        <taxon>Nitrobacteraceae</taxon>
        <taxon>Bradyrhizobium</taxon>
    </lineage>
</organism>
<gene>
    <name evidence="2" type="ORF">BjapCC829_09175</name>
</gene>
<feature type="region of interest" description="Disordered" evidence="1">
    <location>
        <begin position="87"/>
        <end position="110"/>
    </location>
</feature>
<evidence type="ECO:0000313" key="2">
    <source>
        <dbReference type="EMBL" id="UFW91505.1"/>
    </source>
</evidence>
<evidence type="ECO:0000256" key="1">
    <source>
        <dbReference type="SAM" id="MobiDB-lite"/>
    </source>
</evidence>
<sequence>MKIPIDIEVLKSVLRIDDEAAQQKINQTKAVSVDDEPPIVSKRQKDEFTVEASTNRSDGVSVINLLDEHGGIITPLAVDLKTGKFRQLEPDPKPAASAKANPQADPGRDLGLALQIGNRTAVTAFLKHHPKGFYADLAKAQLEKIETEEAAAKKP</sequence>
<keyword evidence="3" id="KW-1185">Reference proteome</keyword>
<protein>
    <recommendedName>
        <fullName evidence="4">Phage protein</fullName>
    </recommendedName>
</protein>
<reference evidence="2" key="1">
    <citation type="submission" date="2021-11" db="EMBL/GenBank/DDBJ databases">
        <title>Australian commercial rhizobial inoculants.</title>
        <authorList>
            <person name="Kohlmeier M.G."/>
            <person name="O'Hara G.W."/>
            <person name="Colombi E."/>
            <person name="Ramsay J.P."/>
            <person name="Terpolilli J."/>
        </authorList>
    </citation>
    <scope>NUCLEOTIDE SEQUENCE</scope>
    <source>
        <strain evidence="2">CC829</strain>
    </source>
</reference>
<dbReference type="Proteomes" id="UP001430990">
    <property type="component" value="Chromosome"/>
</dbReference>
<evidence type="ECO:0000313" key="3">
    <source>
        <dbReference type="Proteomes" id="UP001430990"/>
    </source>
</evidence>
<accession>A0ABY3R0M0</accession>
<proteinExistence type="predicted"/>
<dbReference type="EMBL" id="CP088100">
    <property type="protein sequence ID" value="UFW91505.1"/>
    <property type="molecule type" value="Genomic_DNA"/>
</dbReference>
<name>A0ABY3R0M0_9BRAD</name>
<dbReference type="RefSeq" id="WP_187387804.1">
    <property type="nucleotide sequence ID" value="NZ_CP088100.1"/>
</dbReference>
<evidence type="ECO:0008006" key="4">
    <source>
        <dbReference type="Google" id="ProtNLM"/>
    </source>
</evidence>